<keyword evidence="2" id="KW-0819">tRNA processing</keyword>
<gene>
    <name evidence="5" type="ORF">PHYPO_G00046440</name>
</gene>
<evidence type="ECO:0000256" key="3">
    <source>
        <dbReference type="SAM" id="MobiDB-lite"/>
    </source>
</evidence>
<dbReference type="PANTHER" id="PTHR21027">
    <property type="entry name" value="TRNA-SPLICING ENDONUCLEASE SUBUNIT SEN54"/>
    <property type="match status" value="1"/>
</dbReference>
<feature type="region of interest" description="Disordered" evidence="3">
    <location>
        <begin position="257"/>
        <end position="276"/>
    </location>
</feature>
<dbReference type="Proteomes" id="UP000327468">
    <property type="component" value="Chromosome 13"/>
</dbReference>
<accession>A0A5N5MHZ2</accession>
<proteinExistence type="inferred from homology"/>
<evidence type="ECO:0000313" key="5">
    <source>
        <dbReference type="EMBL" id="KAB5554113.1"/>
    </source>
</evidence>
<dbReference type="Pfam" id="PF12928">
    <property type="entry name" value="tRNA_int_end_N2"/>
    <property type="match status" value="1"/>
</dbReference>
<feature type="region of interest" description="Disordered" evidence="3">
    <location>
        <begin position="186"/>
        <end position="244"/>
    </location>
</feature>
<evidence type="ECO:0000256" key="1">
    <source>
        <dbReference type="ARBA" id="ARBA00005736"/>
    </source>
</evidence>
<dbReference type="InterPro" id="IPR024337">
    <property type="entry name" value="tRNA_splic_suSen54"/>
</dbReference>
<dbReference type="GO" id="GO:0000379">
    <property type="term" value="P:tRNA-type intron splice site recognition and cleavage"/>
    <property type="evidence" value="ECO:0007669"/>
    <property type="project" value="TreeGrafter"/>
</dbReference>
<dbReference type="EMBL" id="VFJC01000014">
    <property type="protein sequence ID" value="KAB5554113.1"/>
    <property type="molecule type" value="Genomic_DNA"/>
</dbReference>
<dbReference type="PANTHER" id="PTHR21027:SF1">
    <property type="entry name" value="TRNA-SPLICING ENDONUCLEASE SUBUNIT SEN54"/>
    <property type="match status" value="1"/>
</dbReference>
<keyword evidence="6" id="KW-1185">Reference proteome</keyword>
<dbReference type="GO" id="GO:0000214">
    <property type="term" value="C:tRNA-intron endonuclease complex"/>
    <property type="evidence" value="ECO:0007669"/>
    <property type="project" value="TreeGrafter"/>
</dbReference>
<reference evidence="5 6" key="1">
    <citation type="submission" date="2019-06" db="EMBL/GenBank/DDBJ databases">
        <title>A chromosome-scale genome assembly of the striped catfish, Pangasianodon hypophthalmus.</title>
        <authorList>
            <person name="Wen M."/>
            <person name="Zahm M."/>
            <person name="Roques C."/>
            <person name="Cabau C."/>
            <person name="Klopp C."/>
            <person name="Donnadieu C."/>
            <person name="Jouanno E."/>
            <person name="Avarre J.-C."/>
            <person name="Campet M."/>
            <person name="Ha T.T.T."/>
            <person name="Dugue R."/>
            <person name="Lampietro C."/>
            <person name="Louis A."/>
            <person name="Herpin A."/>
            <person name="Echchiki A."/>
            <person name="Berthelot C."/>
            <person name="Parey E."/>
            <person name="Roest-Crollius H."/>
            <person name="Braasch I."/>
            <person name="Postlethwait J."/>
            <person name="Bobe J."/>
            <person name="Montfort J."/>
            <person name="Bouchez O."/>
            <person name="Begum T."/>
            <person name="Schartl M."/>
            <person name="Guiguen Y."/>
        </authorList>
    </citation>
    <scope>NUCLEOTIDE SEQUENCE [LARGE SCALE GENOMIC DNA]</scope>
    <source>
        <strain evidence="5 6">Indonesia</strain>
        <tissue evidence="5">Blood</tissue>
    </source>
</reference>
<dbReference type="AlphaFoldDB" id="A0A5N5MHZ2"/>
<evidence type="ECO:0000256" key="2">
    <source>
        <dbReference type="ARBA" id="ARBA00022694"/>
    </source>
</evidence>
<feature type="compositionally biased region" description="Polar residues" evidence="3">
    <location>
        <begin position="201"/>
        <end position="217"/>
    </location>
</feature>
<comment type="similarity">
    <text evidence="1">Belongs to the SEN54 family.</text>
</comment>
<evidence type="ECO:0000259" key="4">
    <source>
        <dbReference type="Pfam" id="PF12928"/>
    </source>
</evidence>
<dbReference type="InterPro" id="IPR024336">
    <property type="entry name" value="tRNA_splic_suSen54_N"/>
</dbReference>
<evidence type="ECO:0000313" key="6">
    <source>
        <dbReference type="Proteomes" id="UP000327468"/>
    </source>
</evidence>
<protein>
    <recommendedName>
        <fullName evidence="4">tRNA-splicing endonuclease subunit Sen54 N-terminal domain-containing protein</fullName>
    </recommendedName>
</protein>
<name>A0A5N5MHZ2_PANHP</name>
<feature type="domain" description="tRNA-splicing endonuclease subunit Sen54 N-terminal" evidence="4">
    <location>
        <begin position="66"/>
        <end position="130"/>
    </location>
</feature>
<organism evidence="5 6">
    <name type="scientific">Pangasianodon hypophthalmus</name>
    <name type="common">Striped catfish</name>
    <name type="synonym">Helicophagus hypophthalmus</name>
    <dbReference type="NCBI Taxonomy" id="310915"/>
    <lineage>
        <taxon>Eukaryota</taxon>
        <taxon>Metazoa</taxon>
        <taxon>Chordata</taxon>
        <taxon>Craniata</taxon>
        <taxon>Vertebrata</taxon>
        <taxon>Euteleostomi</taxon>
        <taxon>Actinopterygii</taxon>
        <taxon>Neopterygii</taxon>
        <taxon>Teleostei</taxon>
        <taxon>Ostariophysi</taxon>
        <taxon>Siluriformes</taxon>
        <taxon>Pangasiidae</taxon>
        <taxon>Pangasianodon</taxon>
    </lineage>
</organism>
<sequence>MAANDIQPEPVQIYFSNELLSSPELFQRRSQNHKIPVRGQKEFLPNDSVQQIACLQKTLDEHWMLVTEERVERVGNLVNADWIPEEKLVKLQSPAGKFWQTMGFSDQGKQCLFPEEALYLMESGNVQVFYRDLPLSIQEGYESFLSDETVTLLQYQVFGHLKRLGYVVNRFDTRLPSLCKQQLNLHLTTNRPSRQPKRKWSQSPSFRPCNKKSTASPEESAGQHEGEIKTSVPYSSMEDPGQLQTQQAFQDEILKSDPELDRAPGRTWWTNISSQPQPDSFQTSVRSWDFSCIFFPDLGSLSGNCACLPPPNPSLLPGALQVPECHMAHWHRNINLKEEYRSKQKQQREQHRQRCNINDDQGVRRCRNWVEYLDLVKKRRSQQHNKRLIYLREQEVMPLSQPGKCSSHRELLEQVNIIQSYDLLVANSRLPGSDQWRINFNVYQPDTEFKKSYPGKPYTRLCVCSFDGPVPNLHVLKQLSFQSGDVSVTFAVVDHGDISFYCFKEFKLPTDVH</sequence>
<comment type="caution">
    <text evidence="5">The sequence shown here is derived from an EMBL/GenBank/DDBJ whole genome shotgun (WGS) entry which is preliminary data.</text>
</comment>